<evidence type="ECO:0000313" key="2">
    <source>
        <dbReference type="EMBL" id="BBU47504.1"/>
    </source>
</evidence>
<dbReference type="PANTHER" id="PTHR30383:SF5">
    <property type="entry name" value="SGNH HYDROLASE-TYPE ESTERASE DOMAIN-CONTAINING PROTEIN"/>
    <property type="match status" value="1"/>
</dbReference>
<dbReference type="Gene3D" id="3.40.50.1110">
    <property type="entry name" value="SGNH hydrolase"/>
    <property type="match status" value="1"/>
</dbReference>
<proteinExistence type="predicted"/>
<feature type="signal peptide" evidence="1">
    <location>
        <begin position="1"/>
        <end position="26"/>
    </location>
</feature>
<protein>
    <recommendedName>
        <fullName evidence="4">SGNH hydrolase-type esterase domain-containing protein</fullName>
    </recommendedName>
</protein>
<dbReference type="Pfam" id="PF00657">
    <property type="entry name" value="Lipase_GDSL"/>
    <property type="match status" value="1"/>
</dbReference>
<evidence type="ECO:0000313" key="3">
    <source>
        <dbReference type="Proteomes" id="UP000464317"/>
    </source>
</evidence>
<gene>
    <name evidence="2" type="ORF">JPM2_1970</name>
</gene>
<reference evidence="2 3" key="1">
    <citation type="submission" date="2020-01" db="EMBL/GenBank/DDBJ databases">
        <title>Complete genome sequence of Mycoplasma felis strain Myco-2.</title>
        <authorList>
            <person name="Kinoshita Y."/>
            <person name="Niwa H."/>
            <person name="Uchida-Fujii E."/>
            <person name="Nukada T."/>
        </authorList>
    </citation>
    <scope>NUCLEOTIDE SEQUENCE [LARGE SCALE GENOMIC DNA]</scope>
    <source>
        <strain evidence="2 3">Myco-2</strain>
    </source>
</reference>
<keyword evidence="1" id="KW-0732">Signal</keyword>
<organism evidence="2 3">
    <name type="scientific">Mycoplasmopsis felis</name>
    <dbReference type="NCBI Taxonomy" id="33923"/>
    <lineage>
        <taxon>Bacteria</taxon>
        <taxon>Bacillati</taxon>
        <taxon>Mycoplasmatota</taxon>
        <taxon>Mycoplasmoidales</taxon>
        <taxon>Metamycoplasmataceae</taxon>
        <taxon>Mycoplasmopsis</taxon>
    </lineage>
</organism>
<dbReference type="RefSeq" id="WP_161553010.1">
    <property type="nucleotide sequence ID" value="NZ_AP022325.1"/>
</dbReference>
<dbReference type="SUPFAM" id="SSF52266">
    <property type="entry name" value="SGNH hydrolase"/>
    <property type="match status" value="1"/>
</dbReference>
<dbReference type="CDD" id="cd00229">
    <property type="entry name" value="SGNH_hydrolase"/>
    <property type="match status" value="1"/>
</dbReference>
<dbReference type="InterPro" id="IPR036514">
    <property type="entry name" value="SGNH_hydro_sf"/>
</dbReference>
<dbReference type="KEGG" id="mfel:JPM2_1970"/>
<dbReference type="PANTHER" id="PTHR30383">
    <property type="entry name" value="THIOESTERASE 1/PROTEASE 1/LYSOPHOSPHOLIPASE L1"/>
    <property type="match status" value="1"/>
</dbReference>
<dbReference type="GO" id="GO:0004622">
    <property type="term" value="F:phosphatidylcholine lysophospholipase activity"/>
    <property type="evidence" value="ECO:0007669"/>
    <property type="project" value="TreeGrafter"/>
</dbReference>
<dbReference type="InterPro" id="IPR001087">
    <property type="entry name" value="GDSL"/>
</dbReference>
<dbReference type="PROSITE" id="PS51257">
    <property type="entry name" value="PROKAR_LIPOPROTEIN"/>
    <property type="match status" value="1"/>
</dbReference>
<dbReference type="Proteomes" id="UP000464317">
    <property type="component" value="Chromosome"/>
</dbReference>
<evidence type="ECO:0000256" key="1">
    <source>
        <dbReference type="SAM" id="SignalP"/>
    </source>
</evidence>
<name>A0A809S8N8_9BACT</name>
<feature type="chain" id="PRO_5032859417" description="SGNH hydrolase-type esterase domain-containing protein" evidence="1">
    <location>
        <begin position="27"/>
        <end position="3335"/>
    </location>
</feature>
<accession>A0A809S8N8</accession>
<dbReference type="InterPro" id="IPR051532">
    <property type="entry name" value="Ester_Hydrolysis_Enzymes"/>
</dbReference>
<keyword evidence="3" id="KW-1185">Reference proteome</keyword>
<sequence>MKKKTVIFSSTIALLAAISMTVSCQAPGSSKPIQGGGQKFLEEIQRDDSDNQLIELNTTFVQKPSDNSKKLNSDIFTRINPTKTKSYRLSSDKLIKKFDKIRYVALGDSITEGFDGTLTQSYPGKRESDGSISGVSYPAYLARLLNFNNRVESFNNYGISGSRILDWIKFLGIEYNDSTVSNYDLTKIFGANWQSKSKEIKKELSQANLITFTLSANDLFFLFFQSAAQQDVAKLIKTVLEDGAVIGDALVFVDKLFKNSLREMKKRLITFVSNLKLLAPKANINLVGYPTPMLGFANIISEYISSLLGINIEISPVQLLTDLINKGLKEISEITQINFINPVNVNYWNKNTEKVSTLFFDIHPNSYGYKKMAMDLYLKIANPSLDIEDFKNYDFNQEFIDYDKESLKYQIEVNIEDSALFGINTLSYLENKTEQEHNVDIERNIHNFGQRIAELTKTFQYITREIFNYLTDNVIYNEIDPDHLLKNILHKEITQNKFGMDTIVDSIINSNGIQNILFNIENKLVLLRENNELTLPNVLQIFTKSLFNQQNLAIIFSSISKSEVFVQNKTEISNALKVILNNVIKIYGLNINNTISNILIEKVQKYNINKDELQNIIQSIITSEHTKGIINSLVDAFALYPENFSNVQNFNDIIHSLFKQPQINEILAKNINNLIKELLKNTKVKDIAVDFLFDILTKENLANNISREQIDLVISDLIKLFDTINTDFSLINRITHEVLNNFSSYGIDNITSLFIDSIEIVFRRDFSNVKDESLLDLLQTIIGSDFFNNHKDSIKQLLRNILVQENLEKISNITSKLLENTKLVKYISKEGLQKFIVIVFSQPQILEILNFGLDSLIDNSQELLKARTLDDLLNEIIKHLNLENIQDLLVPFVNNILNNAEFPNVIKDILTTLLSNFNFDLENELNIQFNNDFSNNVISLINEYNIIEPIITQITNQIKIARTSADPTSEIKKIPSLLLEILKNKFTENIIPNIKNLLNKDWVQNNPHGISNLASVVFVQLKDTGILNHVINDILNIELEKETIIKYIDKDEVLGLIDSLINTEGIAELIQKLIFTGLTNSDWIDNVNNINQFLNYLLNNNSFKEVIVNNLKPILKQLVLEGKYQKTIVKTVKVLLNDNGYVVNNKYDEVFLNIVPSILNTLTTTNKFDNLLDTLFNVIQKATNLSDIQNNLPNDLLISINLKDLNLYTNLLKTPLFSENKELAKELFRNLYDTFKNDHLQKVLNLILPNQILGISKVDLSNLILKISKNTNFISFINNLFGFIVDNSSNIGNSENFIQIINIFLKNTEFINQNKSLLTNILNELKSNNTFVEFISNFLKEQLSSSELNWIFANTTNANGLIKEILTFSLAQIDHFHLFEHLFNSLSEYSLSSEQNYHSIITNFLNNLKTEFTGDNLKNNIVHIIKSLPENFINTHRNDIKQVLVNVYDYLKQRPNLGQIILNFLPVNLKQEVHKYVSEEVLNNILFNILNKEQTRTLFINTIDNLLDINNLSQLNSFDDLIKALLRNINGKELKSNLIAWLDEIVNDTKLLSNLTSVISNVIKFNFNNLYNNPQTDEFLKLFIPEVYSWIKEFNLLEIVFEEIVLLLNINNNEDLNTKVNTFKNNLITKLKDKIVENWHPLVKKIYESNFFNEQKEYTKFLLNGIFEILVDNFVIFKDVLNNLLIENQFIDSNNKLTEDQINLLKPLLKSINNIDTNVSIIDKLIEIDKSLISQTNNSSELISLLTNKLIEFINIKDFKLVKILLGSDFIRSNKSLFKHIFEQLLSNHFNKTNIDKLINLIPLDTFRSNLGIRTNDLTDFISKILLSDNSKNIIKTIVNSSIDNIERLSQSNSFNELFINIFNINNLKDNIKNDFVSLIKNTLTDNNVQDKLREFIINLFNKEILVPYLANVSDKNTLAQNIVNIYQIIENRLNISELIFEIVYSQLSNNGIDFNVSNFINAFINGFKQKLGTEQEQEQNLINLIKDILKSNLFSQNKSDLVQIVVNIINKLADGTLVDNLIDNLSDDLKNNIQRFISIDSLKVVSKGIFKNQHFINIIKGTVQKIIEHSNEFKDINSYSSLIKKTLSIISLDEVKQDLTSLITHIVSDNEIKNGFVNFLRTTLSINGVNIENTNISNFINGFVENLNSILNDLQIINPTIDSIFNSLIEISNTQDSNVVDQFLTIPNKLIEIIQDIVFKNPKTYLDRILNNTFISTNKETFIKIVSDILINNKNVGSFDTLITNLINKLDNNQEIFRFIDKNNLKNIALFLLKDNITTEFIEQVFPELIRNTDWLNNLDNPFLLVKNLLNNPNIENYFKNSLTKSLERIFGQRELSVILSSVIDFVLSKFNIDLTGINKINLVNNIFSSVIPFLKDINVFNPFVNTLIDSLKTTNSFEEFSSKLLIEIPKLFNFNFTTVKSFLNNFSTIKNSKDTIIQIINRIYTIITTNDNVFNKLFNLINIDSLLEPYNITKTQVLHLIKVILKNNNFRIHLSDVINNLLTRIDTIKEASDYNDLIKKILNDQNLKNTLNTIFQNTLQDLYNEYDFKDVIAKVVIKKIEDTKFSDIFQGISNKEQIGRTLVDILRITDRHVSISNNLITSLINEVATSGLELNLNNLLATITQDLNTFFNSSNFEQTAINLLKEIATSSSIQNNKTDFYKLVENILDFVIQKTDLGSMIWNILSSDIQGFITKNLINKEEFAGVINKALKVDSLKNVVSNIIKYFIENHNQFSNSHSFIDIVKQYLSIQNNETEFKNSIKKVILDGLSSTETSNSIKVIINKATRFLNITTNNEINTFIHNFSSGVGQLLDRTGILEQLTNGLVKTFKESNNLNEIQTNFFNNITSSIELTNITFITKITNDELIQNNKTGVKDLLRNLITNLLDNEQKIREVITEINIAKLLLNNTALSSLVNDTIILALRNQDIRDVINIIFSDFIDRASSYRNNQNWFGAIKTLLNSPRSNDLKIKLTGWIRTLFKNPDPRFMKGAATFLIDKLRNSGYNLSQTNDLQLFENVIRNFFKALERRPELYKIIDKIYKNIKSINFANGVENTKDFKKAILNGALHLILTNDYTNISFSYLLDQKDLIKELINSLGDDNYVQLIHRLFESSNRHNMSGIYKIVNNFLVKTNSNSNSNQVDSYGFSFDENIFKVIPKTRDFLSVLFQPIFRNMIRKSSNRTYNHNRPKENPEYKAMYRLSTFILWFIYENGGDGGKFWNVFGLDVQGTFMSGLESAFHGAKSELTNMYNGLSNQHKVNIGAYSTRYPNDYNKEFILGNRSGSTTASNYWADQLLAYIYYRKDGRNYRRDRYQRNKNFNDVLLDSFERGYLTR</sequence>
<evidence type="ECO:0008006" key="4">
    <source>
        <dbReference type="Google" id="ProtNLM"/>
    </source>
</evidence>
<dbReference type="EMBL" id="AP022325">
    <property type="protein sequence ID" value="BBU47504.1"/>
    <property type="molecule type" value="Genomic_DNA"/>
</dbReference>